<feature type="transmembrane region" description="Helical" evidence="7">
    <location>
        <begin position="60"/>
        <end position="76"/>
    </location>
</feature>
<comment type="subcellular location">
    <subcellularLocation>
        <location evidence="1">Cell membrane</location>
        <topology evidence="1">Multi-pass membrane protein</topology>
    </subcellularLocation>
</comment>
<keyword evidence="3" id="KW-1003">Cell membrane</keyword>
<evidence type="ECO:0000256" key="4">
    <source>
        <dbReference type="ARBA" id="ARBA00022692"/>
    </source>
</evidence>
<keyword evidence="6 7" id="KW-0472">Membrane</keyword>
<feature type="transmembrane region" description="Helical" evidence="7">
    <location>
        <begin position="83"/>
        <end position="99"/>
    </location>
</feature>
<gene>
    <name evidence="8" type="ORF">SAMN02799620_00670</name>
</gene>
<evidence type="ECO:0000313" key="8">
    <source>
        <dbReference type="EMBL" id="SCX03921.1"/>
    </source>
</evidence>
<feature type="transmembrane region" description="Helical" evidence="7">
    <location>
        <begin position="119"/>
        <end position="141"/>
    </location>
</feature>
<keyword evidence="4 7" id="KW-0812">Transmembrane</keyword>
<dbReference type="InterPro" id="IPR032808">
    <property type="entry name" value="DoxX"/>
</dbReference>
<evidence type="ECO:0000256" key="5">
    <source>
        <dbReference type="ARBA" id="ARBA00022989"/>
    </source>
</evidence>
<evidence type="ECO:0000256" key="1">
    <source>
        <dbReference type="ARBA" id="ARBA00004651"/>
    </source>
</evidence>
<dbReference type="EMBL" id="FMUB01000001">
    <property type="protein sequence ID" value="SCX03921.1"/>
    <property type="molecule type" value="Genomic_DNA"/>
</dbReference>
<dbReference type="GO" id="GO:0005886">
    <property type="term" value="C:plasma membrane"/>
    <property type="evidence" value="ECO:0007669"/>
    <property type="project" value="UniProtKB-SubCell"/>
</dbReference>
<accession>A0A1G4VAZ9</accession>
<sequence length="151" mass="16567">MSPRFSTVEAMNNLNTRLEALTPTVLSLVRAVFGFLFTLFGTSVLFDWPIAMGVPTGSWPGWYAGLIEFVGGLLIMTGLFTRIAAFICSGAMAVAYFWQHQPLALWPIVDPQYGGNGGLPSIAFCFVFFLLVFTGGGRYSLDAWRSRTPQP</sequence>
<dbReference type="STRING" id="1502745.SAMN02799620_00670"/>
<dbReference type="Pfam" id="PF07681">
    <property type="entry name" value="DoxX"/>
    <property type="match status" value="1"/>
</dbReference>
<dbReference type="PANTHER" id="PTHR33452:SF4">
    <property type="entry name" value="BLL4328 PROTEIN"/>
    <property type="match status" value="1"/>
</dbReference>
<dbReference type="PANTHER" id="PTHR33452">
    <property type="entry name" value="OXIDOREDUCTASE CATD-RELATED"/>
    <property type="match status" value="1"/>
</dbReference>
<dbReference type="AlphaFoldDB" id="A0A1G4VAZ9"/>
<organism evidence="8 9">
    <name type="scientific">Mycolicibacterium fluoranthenivorans</name>
    <dbReference type="NCBI Taxonomy" id="258505"/>
    <lineage>
        <taxon>Bacteria</taxon>
        <taxon>Bacillati</taxon>
        <taxon>Actinomycetota</taxon>
        <taxon>Actinomycetes</taxon>
        <taxon>Mycobacteriales</taxon>
        <taxon>Mycobacteriaceae</taxon>
        <taxon>Mycolicibacterium</taxon>
    </lineage>
</organism>
<evidence type="ECO:0000256" key="2">
    <source>
        <dbReference type="ARBA" id="ARBA00006679"/>
    </source>
</evidence>
<dbReference type="Proteomes" id="UP000199707">
    <property type="component" value="Unassembled WGS sequence"/>
</dbReference>
<reference evidence="9" key="1">
    <citation type="submission" date="2016-10" db="EMBL/GenBank/DDBJ databases">
        <authorList>
            <person name="Varghese N."/>
            <person name="Submissions S."/>
        </authorList>
    </citation>
    <scope>NUCLEOTIDE SEQUENCE [LARGE SCALE GENOMIC DNA]</scope>
    <source>
        <strain evidence="9">UNC267MFSha1.1M11</strain>
    </source>
</reference>
<evidence type="ECO:0000313" key="9">
    <source>
        <dbReference type="Proteomes" id="UP000199707"/>
    </source>
</evidence>
<evidence type="ECO:0000256" key="3">
    <source>
        <dbReference type="ARBA" id="ARBA00022475"/>
    </source>
</evidence>
<protein>
    <submittedName>
        <fullName evidence="8">Putative oxidoreductase</fullName>
    </submittedName>
</protein>
<comment type="similarity">
    <text evidence="2">Belongs to the DoxX family.</text>
</comment>
<evidence type="ECO:0000256" key="6">
    <source>
        <dbReference type="ARBA" id="ARBA00023136"/>
    </source>
</evidence>
<dbReference type="InterPro" id="IPR051907">
    <property type="entry name" value="DoxX-like_oxidoreductase"/>
</dbReference>
<name>A0A1G4VAZ9_9MYCO</name>
<evidence type="ECO:0000256" key="7">
    <source>
        <dbReference type="SAM" id="Phobius"/>
    </source>
</evidence>
<feature type="transmembrane region" description="Helical" evidence="7">
    <location>
        <begin position="20"/>
        <end position="40"/>
    </location>
</feature>
<proteinExistence type="inferred from homology"/>
<keyword evidence="5 7" id="KW-1133">Transmembrane helix</keyword>